<feature type="region of interest" description="Disordered" evidence="1">
    <location>
        <begin position="1"/>
        <end position="53"/>
    </location>
</feature>
<dbReference type="SUPFAM" id="SSF50891">
    <property type="entry name" value="Cyclophilin-like"/>
    <property type="match status" value="1"/>
</dbReference>
<dbReference type="EMBL" id="CAFBRD010000208">
    <property type="protein sequence ID" value="CAB5078927.1"/>
    <property type="molecule type" value="Genomic_DNA"/>
</dbReference>
<keyword evidence="2" id="KW-0472">Membrane</keyword>
<evidence type="ECO:0000313" key="10">
    <source>
        <dbReference type="EMBL" id="CAB4814847.1"/>
    </source>
</evidence>
<feature type="compositionally biased region" description="Basic residues" evidence="1">
    <location>
        <begin position="43"/>
        <end position="52"/>
    </location>
</feature>
<dbReference type="EMBL" id="CAEZVC010000057">
    <property type="protein sequence ID" value="CAB4623828.1"/>
    <property type="molecule type" value="Genomic_DNA"/>
</dbReference>
<gene>
    <name evidence="6" type="ORF">UFOPK1762_00077</name>
    <name evidence="7" type="ORF">UFOPK1906_01013</name>
    <name evidence="8" type="ORF">UFOPK2624_02013</name>
    <name evidence="9" type="ORF">UFOPK2969_01040</name>
    <name evidence="10" type="ORF">UFOPK3010_01375</name>
    <name evidence="4" type="ORF">UFOPK3331_00576</name>
    <name evidence="11" type="ORF">UFOPK3785_00793</name>
    <name evidence="12" type="ORF">UFOPK3927_00265</name>
    <name evidence="5" type="ORF">UFOPK4201_01101</name>
    <name evidence="13" type="ORF">UFOPK4371_02086</name>
</gene>
<keyword evidence="2" id="KW-0812">Transmembrane</keyword>
<dbReference type="Pfam" id="PF00160">
    <property type="entry name" value="Pro_isomerase"/>
    <property type="match status" value="1"/>
</dbReference>
<organism evidence="11">
    <name type="scientific">freshwater metagenome</name>
    <dbReference type="NCBI Taxonomy" id="449393"/>
    <lineage>
        <taxon>unclassified sequences</taxon>
        <taxon>metagenomes</taxon>
        <taxon>ecological metagenomes</taxon>
    </lineage>
</organism>
<feature type="domain" description="PPIase cyclophilin-type" evidence="3">
    <location>
        <begin position="140"/>
        <end position="292"/>
    </location>
</feature>
<evidence type="ECO:0000313" key="6">
    <source>
        <dbReference type="EMBL" id="CAB4575036.1"/>
    </source>
</evidence>
<evidence type="ECO:0000313" key="12">
    <source>
        <dbReference type="EMBL" id="CAB4973207.1"/>
    </source>
</evidence>
<dbReference type="EMBL" id="CAFAAD010000072">
    <property type="protein sequence ID" value="CAB4793897.1"/>
    <property type="molecule type" value="Genomic_DNA"/>
</dbReference>
<feature type="compositionally biased region" description="Low complexity" evidence="1">
    <location>
        <begin position="29"/>
        <end position="42"/>
    </location>
</feature>
<feature type="compositionally biased region" description="Low complexity" evidence="1">
    <location>
        <begin position="99"/>
        <end position="114"/>
    </location>
</feature>
<dbReference type="EMBL" id="CAEZTY010000002">
    <property type="protein sequence ID" value="CAB4575036.1"/>
    <property type="molecule type" value="Genomic_DNA"/>
</dbReference>
<dbReference type="EMBL" id="CAFBOK010000017">
    <property type="protein sequence ID" value="CAB4973207.1"/>
    <property type="molecule type" value="Genomic_DNA"/>
</dbReference>
<accession>A0A6J7K2X2</accession>
<evidence type="ECO:0000313" key="7">
    <source>
        <dbReference type="EMBL" id="CAB4623828.1"/>
    </source>
</evidence>
<dbReference type="AlphaFoldDB" id="A0A6J7K2X2"/>
<feature type="compositionally biased region" description="Low complexity" evidence="1">
    <location>
        <begin position="73"/>
        <end position="92"/>
    </location>
</feature>
<evidence type="ECO:0000256" key="2">
    <source>
        <dbReference type="SAM" id="Phobius"/>
    </source>
</evidence>
<dbReference type="PROSITE" id="PS50072">
    <property type="entry name" value="CSA_PPIASE_2"/>
    <property type="match status" value="1"/>
</dbReference>
<dbReference type="GO" id="GO:0003755">
    <property type="term" value="F:peptidyl-prolyl cis-trans isomerase activity"/>
    <property type="evidence" value="ECO:0007669"/>
    <property type="project" value="InterPro"/>
</dbReference>
<evidence type="ECO:0000313" key="13">
    <source>
        <dbReference type="EMBL" id="CAB5078927.1"/>
    </source>
</evidence>
<feature type="transmembrane region" description="Helical" evidence="2">
    <location>
        <begin position="53"/>
        <end position="72"/>
    </location>
</feature>
<sequence>MQRYRPPRPDPESLVGSPTMARTSDRRQQQLARQKAQAALTARQRKDRRRKQVAAGAVAVIVVLSTLGAFLGSRSSSSSKPATTTTAPTSTTLPTNGITPPAAALGATLSGATPCPAEDGSSARTTSFASAPSTCIETDHFYTATITTSKGPMTVQLNPRVSPQTVNTFVVLARYHYYDGQPVTDVRTRASFTVGMAFSGGTNQPGFAIPGEIPAKGTVFTPGALAMTRSSASGGIGGQLVVATFDQAPDNDQQVTPLGIMLSGDTTIAAINTLASQSGKPTSLVTIQSISVVRSGAIPS</sequence>
<dbReference type="InterPro" id="IPR029000">
    <property type="entry name" value="Cyclophilin-like_dom_sf"/>
</dbReference>
<dbReference type="InterPro" id="IPR002130">
    <property type="entry name" value="Cyclophilin-type_PPIase_dom"/>
</dbReference>
<feature type="region of interest" description="Disordered" evidence="1">
    <location>
        <begin position="73"/>
        <end position="129"/>
    </location>
</feature>
<evidence type="ECO:0000259" key="3">
    <source>
        <dbReference type="PROSITE" id="PS50072"/>
    </source>
</evidence>
<dbReference type="EMBL" id="CAEZXY010000158">
    <property type="protein sequence ID" value="CAB4725645.1"/>
    <property type="molecule type" value="Genomic_DNA"/>
</dbReference>
<protein>
    <submittedName>
        <fullName evidence="11">Unannotated protein</fullName>
    </submittedName>
</protein>
<dbReference type="EMBL" id="CAEUNJ010000044">
    <property type="protein sequence ID" value="CAB4371855.1"/>
    <property type="molecule type" value="Genomic_DNA"/>
</dbReference>
<proteinExistence type="predicted"/>
<dbReference type="EMBL" id="CAFBNJ010000032">
    <property type="protein sequence ID" value="CAB4950370.1"/>
    <property type="molecule type" value="Genomic_DNA"/>
</dbReference>
<dbReference type="EMBL" id="CAFAAM010000219">
    <property type="protein sequence ID" value="CAB4814847.1"/>
    <property type="molecule type" value="Genomic_DNA"/>
</dbReference>
<evidence type="ECO:0000313" key="9">
    <source>
        <dbReference type="EMBL" id="CAB4793897.1"/>
    </source>
</evidence>
<name>A0A6J7K2X2_9ZZZZ</name>
<evidence type="ECO:0000313" key="11">
    <source>
        <dbReference type="EMBL" id="CAB4950370.1"/>
    </source>
</evidence>
<evidence type="ECO:0000313" key="4">
    <source>
        <dbReference type="EMBL" id="CAB4335883.1"/>
    </source>
</evidence>
<reference evidence="11" key="1">
    <citation type="submission" date="2020-05" db="EMBL/GenBank/DDBJ databases">
        <authorList>
            <person name="Chiriac C."/>
            <person name="Salcher M."/>
            <person name="Ghai R."/>
            <person name="Kavagutti S V."/>
        </authorList>
    </citation>
    <scope>NUCLEOTIDE SEQUENCE</scope>
</reference>
<dbReference type="Gene3D" id="2.40.100.10">
    <property type="entry name" value="Cyclophilin-like"/>
    <property type="match status" value="1"/>
</dbReference>
<evidence type="ECO:0000256" key="1">
    <source>
        <dbReference type="SAM" id="MobiDB-lite"/>
    </source>
</evidence>
<keyword evidence="2" id="KW-1133">Transmembrane helix</keyword>
<evidence type="ECO:0000313" key="5">
    <source>
        <dbReference type="EMBL" id="CAB4371855.1"/>
    </source>
</evidence>
<dbReference type="EMBL" id="CAESAL010000013">
    <property type="protein sequence ID" value="CAB4335883.1"/>
    <property type="molecule type" value="Genomic_DNA"/>
</dbReference>
<evidence type="ECO:0000313" key="8">
    <source>
        <dbReference type="EMBL" id="CAB4725645.1"/>
    </source>
</evidence>